<feature type="transmembrane region" description="Helical" evidence="6">
    <location>
        <begin position="242"/>
        <end position="266"/>
    </location>
</feature>
<comment type="similarity">
    <text evidence="2">Belongs to the CCC1 family.</text>
</comment>
<dbReference type="CDD" id="cd02434">
    <property type="entry name" value="Nodulin-21_like_3"/>
    <property type="match status" value="1"/>
</dbReference>
<evidence type="ECO:0000313" key="7">
    <source>
        <dbReference type="EMBL" id="KYQ88246.1"/>
    </source>
</evidence>
<feature type="transmembrane region" description="Helical" evidence="6">
    <location>
        <begin position="181"/>
        <end position="201"/>
    </location>
</feature>
<evidence type="ECO:0008006" key="9">
    <source>
        <dbReference type="Google" id="ProtNLM"/>
    </source>
</evidence>
<dbReference type="FunCoup" id="A0A151Z2R4">
    <property type="interactions" value="38"/>
</dbReference>
<evidence type="ECO:0000256" key="6">
    <source>
        <dbReference type="SAM" id="Phobius"/>
    </source>
</evidence>
<name>A0A151Z2R4_TIELA</name>
<dbReference type="GO" id="GO:0012505">
    <property type="term" value="C:endomembrane system"/>
    <property type="evidence" value="ECO:0007669"/>
    <property type="project" value="UniProtKB-SubCell"/>
</dbReference>
<dbReference type="InterPro" id="IPR008217">
    <property type="entry name" value="Ccc1_fam"/>
</dbReference>
<feature type="transmembrane region" description="Helical" evidence="6">
    <location>
        <begin position="213"/>
        <end position="236"/>
    </location>
</feature>
<keyword evidence="3 6" id="KW-0812">Transmembrane</keyword>
<comment type="subcellular location">
    <subcellularLocation>
        <location evidence="1">Endomembrane system</location>
        <topology evidence="1">Multi-pass membrane protein</topology>
    </subcellularLocation>
</comment>
<organism evidence="7 8">
    <name type="scientific">Tieghemostelium lacteum</name>
    <name type="common">Slime mold</name>
    <name type="synonym">Dictyostelium lacteum</name>
    <dbReference type="NCBI Taxonomy" id="361077"/>
    <lineage>
        <taxon>Eukaryota</taxon>
        <taxon>Amoebozoa</taxon>
        <taxon>Evosea</taxon>
        <taxon>Eumycetozoa</taxon>
        <taxon>Dictyostelia</taxon>
        <taxon>Dictyosteliales</taxon>
        <taxon>Raperosteliaceae</taxon>
        <taxon>Tieghemostelium</taxon>
    </lineage>
</organism>
<dbReference type="GO" id="GO:0030026">
    <property type="term" value="P:intracellular manganese ion homeostasis"/>
    <property type="evidence" value="ECO:0007669"/>
    <property type="project" value="InterPro"/>
</dbReference>
<sequence>MIVSSSSKIKKAGEAFANNDIEVSKLIHDAENRKEPHKEESGEFIKSIVFGGLDGIITTFAIVAAATGAGLTRGVILIISFANLLGDAIGMAMGDYVSEKAEEDHIKKETLALEAKLQEQPDQEKRNLAELYEKKGFEQEDANRIAELLFPYRKTVVSIVMMENHGSMVEDEGDNSALKSAAVTFISFMICGGIPLFAYLFSGRYHEPGGFDLIFIISIILFSIVLFGLGCFKGYISNKNWWISGFLMLLNGSITTLVAFFIGYGIEIESKHIH</sequence>
<dbReference type="PANTHER" id="PTHR31851">
    <property type="entry name" value="FE(2+)/MN(2+) TRANSPORTER PCL1"/>
    <property type="match status" value="1"/>
</dbReference>
<gene>
    <name evidence="7" type="ORF">DLAC_10937</name>
</gene>
<dbReference type="EMBL" id="LODT01000051">
    <property type="protein sequence ID" value="KYQ88246.1"/>
    <property type="molecule type" value="Genomic_DNA"/>
</dbReference>
<proteinExistence type="inferred from homology"/>
<accession>A0A151Z2R4</accession>
<feature type="transmembrane region" description="Helical" evidence="6">
    <location>
        <begin position="74"/>
        <end position="93"/>
    </location>
</feature>
<keyword evidence="8" id="KW-1185">Reference proteome</keyword>
<protein>
    <recommendedName>
        <fullName evidence="9">Transmembrane protein</fullName>
    </recommendedName>
</protein>
<dbReference type="Proteomes" id="UP000076078">
    <property type="component" value="Unassembled WGS sequence"/>
</dbReference>
<evidence type="ECO:0000256" key="4">
    <source>
        <dbReference type="ARBA" id="ARBA00022989"/>
    </source>
</evidence>
<evidence type="ECO:0000256" key="5">
    <source>
        <dbReference type="ARBA" id="ARBA00023136"/>
    </source>
</evidence>
<reference evidence="7 8" key="1">
    <citation type="submission" date="2015-12" db="EMBL/GenBank/DDBJ databases">
        <title>Dictyostelia acquired genes for synthesis and detection of signals that induce cell-type specialization by lateral gene transfer from prokaryotes.</title>
        <authorList>
            <person name="Gloeckner G."/>
            <person name="Schaap P."/>
        </authorList>
    </citation>
    <scope>NUCLEOTIDE SEQUENCE [LARGE SCALE GENOMIC DNA]</scope>
    <source>
        <strain evidence="7 8">TK</strain>
    </source>
</reference>
<dbReference type="OrthoDB" id="73465at2759"/>
<dbReference type="InParanoid" id="A0A151Z2R4"/>
<dbReference type="Pfam" id="PF01988">
    <property type="entry name" value="VIT1"/>
    <property type="match status" value="1"/>
</dbReference>
<keyword evidence="5 6" id="KW-0472">Membrane</keyword>
<keyword evidence="4 6" id="KW-1133">Transmembrane helix</keyword>
<evidence type="ECO:0000313" key="8">
    <source>
        <dbReference type="Proteomes" id="UP000076078"/>
    </source>
</evidence>
<evidence type="ECO:0000256" key="1">
    <source>
        <dbReference type="ARBA" id="ARBA00004127"/>
    </source>
</evidence>
<comment type="caution">
    <text evidence="7">The sequence shown here is derived from an EMBL/GenBank/DDBJ whole genome shotgun (WGS) entry which is preliminary data.</text>
</comment>
<evidence type="ECO:0000256" key="2">
    <source>
        <dbReference type="ARBA" id="ARBA00007049"/>
    </source>
</evidence>
<dbReference type="GO" id="GO:0005384">
    <property type="term" value="F:manganese ion transmembrane transporter activity"/>
    <property type="evidence" value="ECO:0007669"/>
    <property type="project" value="InterPro"/>
</dbReference>
<feature type="transmembrane region" description="Helical" evidence="6">
    <location>
        <begin position="44"/>
        <end position="67"/>
    </location>
</feature>
<dbReference type="OMA" id="PWKGEYA"/>
<evidence type="ECO:0000256" key="3">
    <source>
        <dbReference type="ARBA" id="ARBA00022692"/>
    </source>
</evidence>
<dbReference type="AlphaFoldDB" id="A0A151Z2R4"/>